<dbReference type="EMBL" id="CAKKTJ010000324">
    <property type="protein sequence ID" value="CAH0480198.1"/>
    <property type="molecule type" value="Genomic_DNA"/>
</dbReference>
<name>A0AAU9L4W0_9STRA</name>
<gene>
    <name evidence="2" type="ORF">PBS003_LOCUS6823</name>
</gene>
<evidence type="ECO:0000313" key="2">
    <source>
        <dbReference type="EMBL" id="CAH0480198.1"/>
    </source>
</evidence>
<proteinExistence type="predicted"/>
<sequence length="88" mass="9731">MSDGRQSKVVAANNDEKIMEGNYQNAQVCHHRGPVGDYGSREAKGSDEASMYAVDFPVSRPYRVGSNWLLESAHVRYAPSRTATLLQT</sequence>
<evidence type="ECO:0000313" key="3">
    <source>
        <dbReference type="Proteomes" id="UP001160483"/>
    </source>
</evidence>
<organism evidence="2 3">
    <name type="scientific">Peronospora belbahrii</name>
    <dbReference type="NCBI Taxonomy" id="622444"/>
    <lineage>
        <taxon>Eukaryota</taxon>
        <taxon>Sar</taxon>
        <taxon>Stramenopiles</taxon>
        <taxon>Oomycota</taxon>
        <taxon>Peronosporomycetes</taxon>
        <taxon>Peronosporales</taxon>
        <taxon>Peronosporaceae</taxon>
        <taxon>Peronospora</taxon>
    </lineage>
</organism>
<dbReference type="AlphaFoldDB" id="A0AAU9L4W0"/>
<accession>A0AAU9L4W0</accession>
<reference evidence="2" key="1">
    <citation type="submission" date="2021-11" db="EMBL/GenBank/DDBJ databases">
        <authorList>
            <person name="Islam A."/>
            <person name="Islam S."/>
            <person name="Flora M.S."/>
            <person name="Rahman M."/>
            <person name="Ziaur R.M."/>
            <person name="Epstein J.H."/>
            <person name="Hassan M."/>
            <person name="Klassen M."/>
            <person name="Woodard K."/>
            <person name="Webb A."/>
            <person name="Webby R.J."/>
            <person name="El Zowalaty M.E."/>
        </authorList>
    </citation>
    <scope>NUCLEOTIDE SEQUENCE</scope>
    <source>
        <strain evidence="2">Pbs3</strain>
    </source>
</reference>
<protein>
    <submittedName>
        <fullName evidence="2">Uncharacterized protein</fullName>
    </submittedName>
</protein>
<evidence type="ECO:0000256" key="1">
    <source>
        <dbReference type="SAM" id="MobiDB-lite"/>
    </source>
</evidence>
<comment type="caution">
    <text evidence="2">The sequence shown here is derived from an EMBL/GenBank/DDBJ whole genome shotgun (WGS) entry which is preliminary data.</text>
</comment>
<feature type="region of interest" description="Disordered" evidence="1">
    <location>
        <begin position="24"/>
        <end position="43"/>
    </location>
</feature>
<dbReference type="Proteomes" id="UP001160483">
    <property type="component" value="Unassembled WGS sequence"/>
</dbReference>